<accession>A0A645EWT2</accession>
<proteinExistence type="predicted"/>
<feature type="region of interest" description="Disordered" evidence="1">
    <location>
        <begin position="112"/>
        <end position="150"/>
    </location>
</feature>
<protein>
    <submittedName>
        <fullName evidence="2">Uncharacterized protein</fullName>
    </submittedName>
</protein>
<dbReference type="AlphaFoldDB" id="A0A645EWT2"/>
<gene>
    <name evidence="2" type="ORF">SDC9_152162</name>
</gene>
<name>A0A645EWT2_9ZZZZ</name>
<sequence>MAVCADKPLAVPGDAPGRYPRRAGRVAPVVRGRRIDLPGRPKKRHVRDIHIVERIHEILVRQENHRRLVAFRDIERFCGKEKGAFDRPGREYGPREFPVSGIQRKIQVALLGPGRHSRRGAGTLRKVNDQRRLHDSRKTDPLAHQRESAS</sequence>
<evidence type="ECO:0000313" key="2">
    <source>
        <dbReference type="EMBL" id="MPN04914.1"/>
    </source>
</evidence>
<organism evidence="2">
    <name type="scientific">bioreactor metagenome</name>
    <dbReference type="NCBI Taxonomy" id="1076179"/>
    <lineage>
        <taxon>unclassified sequences</taxon>
        <taxon>metagenomes</taxon>
        <taxon>ecological metagenomes</taxon>
    </lineage>
</organism>
<evidence type="ECO:0000256" key="1">
    <source>
        <dbReference type="SAM" id="MobiDB-lite"/>
    </source>
</evidence>
<feature type="compositionally biased region" description="Basic and acidic residues" evidence="1">
    <location>
        <begin position="126"/>
        <end position="150"/>
    </location>
</feature>
<reference evidence="2" key="1">
    <citation type="submission" date="2019-08" db="EMBL/GenBank/DDBJ databases">
        <authorList>
            <person name="Kucharzyk K."/>
            <person name="Murdoch R.W."/>
            <person name="Higgins S."/>
            <person name="Loffler F."/>
        </authorList>
    </citation>
    <scope>NUCLEOTIDE SEQUENCE</scope>
</reference>
<comment type="caution">
    <text evidence="2">The sequence shown here is derived from an EMBL/GenBank/DDBJ whole genome shotgun (WGS) entry which is preliminary data.</text>
</comment>
<dbReference type="EMBL" id="VSSQ01050834">
    <property type="protein sequence ID" value="MPN04914.1"/>
    <property type="molecule type" value="Genomic_DNA"/>
</dbReference>